<keyword evidence="3" id="KW-0949">S-adenosyl-L-methionine</keyword>
<dbReference type="PANTHER" id="PTHR10509:SF14">
    <property type="entry name" value="CAFFEOYL-COA O-METHYLTRANSFERASE 3-RELATED"/>
    <property type="match status" value="1"/>
</dbReference>
<keyword evidence="2" id="KW-0808">Transferase</keyword>
<keyword evidence="1" id="KW-0489">Methyltransferase</keyword>
<dbReference type="GO" id="GO:0008171">
    <property type="term" value="F:O-methyltransferase activity"/>
    <property type="evidence" value="ECO:0007669"/>
    <property type="project" value="InterPro"/>
</dbReference>
<comment type="similarity">
    <text evidence="4">Belongs to the class I-like SAM-binding methyltransferase superfamily. Cation-dependent O-methyltransferase family.</text>
</comment>
<dbReference type="CDD" id="cd02440">
    <property type="entry name" value="AdoMet_MTases"/>
    <property type="match status" value="1"/>
</dbReference>
<sequence>MSQSMLRHIGDKWLARAAMSGNRSSGRTYVSASSTLKVPAATRSVSALEAFSRHKHRSGVFRVQSTPARSWSVSSRLICCGTTSEGGEMARAESNGDLGPINKPSIVMNDALYAYLLKHTREPPILRKIREETSTMRGSQMQTPPEQINLLTLLIELSGAKRAIEVGVFSGYSAVAIAMALPEDGKLVGCERDGNILNVARGFMEEAGLTHKVDLREGPGKDTLDELIAEGGTGQYDFVYIDADKRGYLAYYEQCLQLVRQGGLIVLDNVLWYGKTADPEVNDKQTVAIRELNDKLVRDERITFTILPVGDGVSLCRKR</sequence>
<name>A0A7S0N8Q8_9CHLO</name>
<evidence type="ECO:0000256" key="4">
    <source>
        <dbReference type="ARBA" id="ARBA00023453"/>
    </source>
</evidence>
<dbReference type="InterPro" id="IPR029063">
    <property type="entry name" value="SAM-dependent_MTases_sf"/>
</dbReference>
<organism evidence="5">
    <name type="scientific">Pyramimonas obovata</name>
    <dbReference type="NCBI Taxonomy" id="1411642"/>
    <lineage>
        <taxon>Eukaryota</taxon>
        <taxon>Viridiplantae</taxon>
        <taxon>Chlorophyta</taxon>
        <taxon>Pyramimonadophyceae</taxon>
        <taxon>Pyramimonadales</taxon>
        <taxon>Pyramimonadaceae</taxon>
        <taxon>Pyramimonas</taxon>
        <taxon>Pyramimonas incertae sedis</taxon>
    </lineage>
</organism>
<dbReference type="AlphaFoldDB" id="A0A7S0N8Q8"/>
<accession>A0A7S0N8Q8</accession>
<evidence type="ECO:0008006" key="6">
    <source>
        <dbReference type="Google" id="ProtNLM"/>
    </source>
</evidence>
<reference evidence="5" key="1">
    <citation type="submission" date="2021-01" db="EMBL/GenBank/DDBJ databases">
        <authorList>
            <person name="Corre E."/>
            <person name="Pelletier E."/>
            <person name="Niang G."/>
            <person name="Scheremetjew M."/>
            <person name="Finn R."/>
            <person name="Kale V."/>
            <person name="Holt S."/>
            <person name="Cochrane G."/>
            <person name="Meng A."/>
            <person name="Brown T."/>
            <person name="Cohen L."/>
        </authorList>
    </citation>
    <scope>NUCLEOTIDE SEQUENCE</scope>
    <source>
        <strain evidence="5">CCMP722</strain>
    </source>
</reference>
<dbReference type="InterPro" id="IPR050362">
    <property type="entry name" value="Cation-dep_OMT"/>
</dbReference>
<evidence type="ECO:0000256" key="3">
    <source>
        <dbReference type="ARBA" id="ARBA00022691"/>
    </source>
</evidence>
<dbReference type="SUPFAM" id="SSF53335">
    <property type="entry name" value="S-adenosyl-L-methionine-dependent methyltransferases"/>
    <property type="match status" value="1"/>
</dbReference>
<evidence type="ECO:0000256" key="1">
    <source>
        <dbReference type="ARBA" id="ARBA00022603"/>
    </source>
</evidence>
<dbReference type="Pfam" id="PF01596">
    <property type="entry name" value="Methyltransf_3"/>
    <property type="match status" value="1"/>
</dbReference>
<gene>
    <name evidence="5" type="ORF">POBO1169_LOCUS7483</name>
</gene>
<dbReference type="Gene3D" id="3.40.50.150">
    <property type="entry name" value="Vaccinia Virus protein VP39"/>
    <property type="match status" value="1"/>
</dbReference>
<evidence type="ECO:0000313" key="5">
    <source>
        <dbReference type="EMBL" id="CAD8663370.1"/>
    </source>
</evidence>
<dbReference type="GO" id="GO:0032259">
    <property type="term" value="P:methylation"/>
    <property type="evidence" value="ECO:0007669"/>
    <property type="project" value="UniProtKB-KW"/>
</dbReference>
<dbReference type="InterPro" id="IPR002935">
    <property type="entry name" value="SAM_O-MeTrfase"/>
</dbReference>
<dbReference type="GO" id="GO:0008757">
    <property type="term" value="F:S-adenosylmethionine-dependent methyltransferase activity"/>
    <property type="evidence" value="ECO:0007669"/>
    <property type="project" value="TreeGrafter"/>
</dbReference>
<protein>
    <recommendedName>
        <fullName evidence="6">Caffeoyl-CoA O-methyltransferase</fullName>
    </recommendedName>
</protein>
<dbReference type="PROSITE" id="PS51682">
    <property type="entry name" value="SAM_OMT_I"/>
    <property type="match status" value="1"/>
</dbReference>
<evidence type="ECO:0000256" key="2">
    <source>
        <dbReference type="ARBA" id="ARBA00022679"/>
    </source>
</evidence>
<dbReference type="EMBL" id="HBFA01014412">
    <property type="protein sequence ID" value="CAD8663370.1"/>
    <property type="molecule type" value="Transcribed_RNA"/>
</dbReference>
<proteinExistence type="inferred from homology"/>
<dbReference type="PANTHER" id="PTHR10509">
    <property type="entry name" value="O-METHYLTRANSFERASE-RELATED"/>
    <property type="match status" value="1"/>
</dbReference>